<organism evidence="1 2">
    <name type="scientific">Spirosoma telluris</name>
    <dbReference type="NCBI Taxonomy" id="2183553"/>
    <lineage>
        <taxon>Bacteria</taxon>
        <taxon>Pseudomonadati</taxon>
        <taxon>Bacteroidota</taxon>
        <taxon>Cytophagia</taxon>
        <taxon>Cytophagales</taxon>
        <taxon>Cytophagaceae</taxon>
        <taxon>Spirosoma</taxon>
    </lineage>
</organism>
<dbReference type="OrthoDB" id="3078813at2"/>
<dbReference type="Proteomes" id="UP000249016">
    <property type="component" value="Unassembled WGS sequence"/>
</dbReference>
<reference evidence="1 2" key="1">
    <citation type="submission" date="2018-06" db="EMBL/GenBank/DDBJ databases">
        <title>Spirosoma sp. HMF3257 Genome sequencing and assembly.</title>
        <authorList>
            <person name="Kang H."/>
            <person name="Cha I."/>
            <person name="Kim H."/>
            <person name="Kang J."/>
            <person name="Joh K."/>
        </authorList>
    </citation>
    <scope>NUCLEOTIDE SEQUENCE [LARGE SCALE GENOMIC DNA]</scope>
    <source>
        <strain evidence="1 2">HMF3257</strain>
    </source>
</reference>
<comment type="caution">
    <text evidence="1">The sequence shown here is derived from an EMBL/GenBank/DDBJ whole genome shotgun (WGS) entry which is preliminary data.</text>
</comment>
<dbReference type="RefSeq" id="WP_111351123.1">
    <property type="nucleotide sequence ID" value="NZ_QLII01000003.1"/>
</dbReference>
<protein>
    <submittedName>
        <fullName evidence="1">Uncharacterized protein</fullName>
    </submittedName>
</protein>
<accession>A0A327NCL1</accession>
<gene>
    <name evidence="1" type="ORF">HMF3257_38295</name>
</gene>
<dbReference type="EMBL" id="QLII01000003">
    <property type="protein sequence ID" value="RAI72980.1"/>
    <property type="molecule type" value="Genomic_DNA"/>
</dbReference>
<sequence length="308" mass="35752">MDFENELVEFVIKYGITKTSDGLFGKDFTSWVETYRKVIAQRLTSVAEILVIRRNKAEEQGKEVTDEIPPRIAERLWSEASYSTEAINKEYYAGVLLSTQDNPYHDAGVFYLSSIHRLSSLQIRTHYILYQILKQTYDKKGPASVLIDSVDLTRGLTYFEASEFMEALYGESKVDEFQEIGQQANQYKVQIEHVVQGLRKEGLVKVFFTATSSENLSPNMYLFDDDIELQPRTSQKVYYFFMPSLEGLYLFLWGQGYGNQPKDDFLSDRMIFRPIDNIHIPNATAYTSKDDLFQYTRIIDMANNKFDF</sequence>
<dbReference type="AlphaFoldDB" id="A0A327NCL1"/>
<evidence type="ECO:0000313" key="2">
    <source>
        <dbReference type="Proteomes" id="UP000249016"/>
    </source>
</evidence>
<name>A0A327NCL1_9BACT</name>
<evidence type="ECO:0000313" key="1">
    <source>
        <dbReference type="EMBL" id="RAI72980.1"/>
    </source>
</evidence>
<proteinExistence type="predicted"/>
<keyword evidence="2" id="KW-1185">Reference proteome</keyword>